<dbReference type="Pfam" id="PF19009">
    <property type="entry name" value="DUF5738"/>
    <property type="match status" value="1"/>
</dbReference>
<gene>
    <name evidence="2" type="ORF">T265_00077</name>
</gene>
<protein>
    <recommendedName>
        <fullName evidence="1">Reverse transcriptase domain-containing protein</fullName>
    </recommendedName>
</protein>
<dbReference type="EMBL" id="KL596619">
    <property type="protein sequence ID" value="KER34218.1"/>
    <property type="molecule type" value="Genomic_DNA"/>
</dbReference>
<dbReference type="InterPro" id="IPR037140">
    <property type="entry name" value="VHL_beta_dom_sf"/>
</dbReference>
<dbReference type="InterPro" id="IPR024053">
    <property type="entry name" value="VHL_beta_dom"/>
</dbReference>
<dbReference type="InterPro" id="IPR043502">
    <property type="entry name" value="DNA/RNA_pol_sf"/>
</dbReference>
<dbReference type="CTD" id="20314265"/>
<evidence type="ECO:0000313" key="2">
    <source>
        <dbReference type="EMBL" id="KER34218.1"/>
    </source>
</evidence>
<feature type="domain" description="Reverse transcriptase" evidence="1">
    <location>
        <begin position="98"/>
        <end position="354"/>
    </location>
</feature>
<keyword evidence="3" id="KW-1185">Reference proteome</keyword>
<evidence type="ECO:0000313" key="3">
    <source>
        <dbReference type="Proteomes" id="UP000054324"/>
    </source>
</evidence>
<reference evidence="2 3" key="1">
    <citation type="submission" date="2013-11" db="EMBL/GenBank/DDBJ databases">
        <title>Opisthorchis viverrini - life in the bile duct.</title>
        <authorList>
            <person name="Young N.D."/>
            <person name="Nagarajan N."/>
            <person name="Lin S.J."/>
            <person name="Korhonen P.K."/>
            <person name="Jex A.R."/>
            <person name="Hall R.S."/>
            <person name="Safavi-Hemami H."/>
            <person name="Kaewkong W."/>
            <person name="Bertrand D."/>
            <person name="Gao S."/>
            <person name="Seet Q."/>
            <person name="Wongkham S."/>
            <person name="Teh B.T."/>
            <person name="Wongkham C."/>
            <person name="Intapan P.M."/>
            <person name="Maleewong W."/>
            <person name="Yang X."/>
            <person name="Hu M."/>
            <person name="Wang Z."/>
            <person name="Hofmann A."/>
            <person name="Sternberg P.W."/>
            <person name="Tan P."/>
            <person name="Wang J."/>
            <person name="Gasser R.B."/>
        </authorList>
    </citation>
    <scope>NUCLEOTIDE SEQUENCE [LARGE SCALE GENOMIC DNA]</scope>
</reference>
<dbReference type="Pfam" id="PF01847">
    <property type="entry name" value="VHL"/>
    <property type="match status" value="1"/>
</dbReference>
<dbReference type="Proteomes" id="UP000054324">
    <property type="component" value="Unassembled WGS sequence"/>
</dbReference>
<dbReference type="SUPFAM" id="SSF49468">
    <property type="entry name" value="VHL"/>
    <property type="match status" value="1"/>
</dbReference>
<organism evidence="2 3">
    <name type="scientific">Opisthorchis viverrini</name>
    <name type="common">Southeast Asian liver fluke</name>
    <dbReference type="NCBI Taxonomy" id="6198"/>
    <lineage>
        <taxon>Eukaryota</taxon>
        <taxon>Metazoa</taxon>
        <taxon>Spiralia</taxon>
        <taxon>Lophotrochozoa</taxon>
        <taxon>Platyhelminthes</taxon>
        <taxon>Trematoda</taxon>
        <taxon>Digenea</taxon>
        <taxon>Opisthorchiida</taxon>
        <taxon>Opisthorchiata</taxon>
        <taxon>Opisthorchiidae</taxon>
        <taxon>Opisthorchis</taxon>
    </lineage>
</organism>
<dbReference type="PANTHER" id="PTHR47027">
    <property type="entry name" value="REVERSE TRANSCRIPTASE DOMAIN-CONTAINING PROTEIN"/>
    <property type="match status" value="1"/>
</dbReference>
<sequence length="823" mass="94340">MNGHTLRSSSDTNPVTITFSNESSWNVLLLWYDYEGRCVLYASIRSGRTCSLFSFLTHPWVAVDAISFCPMSLTVSGRTDDADANPREWTNLCVFIPSERYLSSQQPSTISVSIKLPGARSECGNHRGISLTPVVTRLLASIVLRRLTVAREILTREQQAGFRPGRGCVDQIFTLRQVLEQRHTYKRPTILVFLDFRGAFDSVDRSVLLETLAHQGMPRKFVNIIRSLYSQTSGRVRVYGELSKSFRTQSGVRQGCPLSPFLFNFVIDEIMRRTLEGLQNPGVQIASEENLVDLEYADDIVLMFEEEEKAQVFLDELTKVIPSFGMHFAPTKCKVMLVDVQSLNTPLTIQGEVLEVVECFTHLGSCISSDCSVTDEVNARICKARAAFSNLRHLWRQNGLSLNLKGRVYQATVRAVLLYGCEIWPIRAADLRRLQVFDNRCLRSIARVGWCQRIRNEAVRKRVFGCVTGTSIEECVQHQKLCWLGHVLRMPNHRLPKRVLFSIPNSEWRKQRGGQPLTCQRSMKEIKKRLGSTRLPGWGPRDPHCAWLETLQDMAANRYAYQRRIHELIHFIDGIAQHWWDRLYQYKFNLVKRPSKSAEEICFYRNRLWAHMQHFTLRSVVLAASAVATLEQRSAADKLLPPINVYLSPTSYKLRDDSALLEAASNLARRLGNVEYLKQRLLLSVLTWITSDGRDFGLRAQRVAHLVRYTEPCLIEKFSGIQAVLKQYYRPNQSTANLKIDEKAEVTTATRLSTTNARIMEAVNCVFLQAHQYITVPPTVTPVLSIFHYPKKKKTLYRRSTLLIRLLKILQQPTTYIFVMYYS</sequence>
<dbReference type="KEGG" id="ovi:T265_00077"/>
<name>A0A075A3I1_OPIVI</name>
<dbReference type="PROSITE" id="PS50878">
    <property type="entry name" value="RT_POL"/>
    <property type="match status" value="1"/>
</dbReference>
<dbReference type="AlphaFoldDB" id="A0A075A3I1"/>
<dbReference type="GeneID" id="20314265"/>
<proteinExistence type="predicted"/>
<dbReference type="Pfam" id="PF00078">
    <property type="entry name" value="RVT_1"/>
    <property type="match status" value="1"/>
</dbReference>
<evidence type="ECO:0000259" key="1">
    <source>
        <dbReference type="PROSITE" id="PS50878"/>
    </source>
</evidence>
<dbReference type="RefSeq" id="XP_009161998.1">
    <property type="nucleotide sequence ID" value="XM_009163734.1"/>
</dbReference>
<dbReference type="PANTHER" id="PTHR47027:SF20">
    <property type="entry name" value="REVERSE TRANSCRIPTASE-LIKE PROTEIN WITH RNA-DIRECTED DNA POLYMERASE DOMAIN"/>
    <property type="match status" value="1"/>
</dbReference>
<dbReference type="Gene3D" id="2.60.40.780">
    <property type="entry name" value="von Hippel-Lindau disease tumour suppressor, beta domain"/>
    <property type="match status" value="1"/>
</dbReference>
<accession>A0A075A3I1</accession>
<dbReference type="InterPro" id="IPR000477">
    <property type="entry name" value="RT_dom"/>
</dbReference>
<dbReference type="InterPro" id="IPR036208">
    <property type="entry name" value="VHL_sf"/>
</dbReference>
<dbReference type="OrthoDB" id="6220800at2759"/>
<dbReference type="STRING" id="6198.A0A075A3I1"/>
<dbReference type="SUPFAM" id="SSF56672">
    <property type="entry name" value="DNA/RNA polymerases"/>
    <property type="match status" value="1"/>
</dbReference>
<dbReference type="InterPro" id="IPR043799">
    <property type="entry name" value="DUF5738"/>
</dbReference>
<dbReference type="CDD" id="cd01650">
    <property type="entry name" value="RT_nLTR_like"/>
    <property type="match status" value="1"/>
</dbReference>